<dbReference type="Pfam" id="PF22936">
    <property type="entry name" value="Pol_BBD"/>
    <property type="match status" value="1"/>
</dbReference>
<dbReference type="GO" id="GO:0006508">
    <property type="term" value="P:proteolysis"/>
    <property type="evidence" value="ECO:0007669"/>
    <property type="project" value="UniProtKB-KW"/>
</dbReference>
<dbReference type="InterPro" id="IPR054722">
    <property type="entry name" value="PolX-like_BBD"/>
</dbReference>
<dbReference type="PANTHER" id="PTHR42648:SF24">
    <property type="entry name" value="INTEGRASE CATALYTIC DOMAIN-CONTAINING PROTEIN"/>
    <property type="match status" value="1"/>
</dbReference>
<dbReference type="Pfam" id="PF13976">
    <property type="entry name" value="gag_pre-integrs"/>
    <property type="match status" value="1"/>
</dbReference>
<comment type="caution">
    <text evidence="3">The sequence shown here is derived from an EMBL/GenBank/DDBJ whole genome shotgun (WGS) entry which is preliminary data.</text>
</comment>
<protein>
    <recommendedName>
        <fullName evidence="2">Integrase catalytic domain-containing protein</fullName>
    </recommendedName>
</protein>
<dbReference type="InterPro" id="IPR036397">
    <property type="entry name" value="RNaseH_sf"/>
</dbReference>
<feature type="domain" description="Integrase catalytic" evidence="2">
    <location>
        <begin position="200"/>
        <end position="248"/>
    </location>
</feature>
<gene>
    <name evidence="3" type="ORF">ILUMI_11032</name>
</gene>
<proteinExistence type="predicted"/>
<dbReference type="GO" id="GO:0003676">
    <property type="term" value="F:nucleic acid binding"/>
    <property type="evidence" value="ECO:0007669"/>
    <property type="project" value="InterPro"/>
</dbReference>
<evidence type="ECO:0000313" key="3">
    <source>
        <dbReference type="EMBL" id="KAF2895139.1"/>
    </source>
</evidence>
<evidence type="ECO:0000259" key="2">
    <source>
        <dbReference type="PROSITE" id="PS50994"/>
    </source>
</evidence>
<dbReference type="Proteomes" id="UP000801492">
    <property type="component" value="Unassembled WGS sequence"/>
</dbReference>
<dbReference type="GO" id="GO:0015074">
    <property type="term" value="P:DNA integration"/>
    <property type="evidence" value="ECO:0007669"/>
    <property type="project" value="InterPro"/>
</dbReference>
<sequence>MHGFCNDSTSVALGQGDITIEVNIDGNLVRTTLENVWYVPDATRNLFSVSKAASKGHIFRVNVKDCTFTFNGEVTLTGCLVSELYISDLKVVTAETVYLAQVSDSLQLWHERLGHQNKLHVKNVMSRYGISLTVDEYCDGCVLGKAHGGPFCSRPDPPKHPGAVISADICGPMETTSLGGNCYFALFNDDYTKQKGIQVKILRCDNGSEFVLRETMKVARENGVEGRTSASYCPEQNGSVERENRTIATSKEPSFTSISSTLTAVDEENAIIISLNLIMGHHQRNFHELQYGALWIIT</sequence>
<name>A0A8K0GD27_IGNLU</name>
<dbReference type="InterPro" id="IPR012337">
    <property type="entry name" value="RNaseH-like_sf"/>
</dbReference>
<dbReference type="PROSITE" id="PS50994">
    <property type="entry name" value="INTEGRASE"/>
    <property type="match status" value="1"/>
</dbReference>
<evidence type="ECO:0000256" key="1">
    <source>
        <dbReference type="ARBA" id="ARBA00022670"/>
    </source>
</evidence>
<dbReference type="InterPro" id="IPR001584">
    <property type="entry name" value="Integrase_cat-core"/>
</dbReference>
<organism evidence="3 4">
    <name type="scientific">Ignelater luminosus</name>
    <name type="common">Cucubano</name>
    <name type="synonym">Pyrophorus luminosus</name>
    <dbReference type="NCBI Taxonomy" id="2038154"/>
    <lineage>
        <taxon>Eukaryota</taxon>
        <taxon>Metazoa</taxon>
        <taxon>Ecdysozoa</taxon>
        <taxon>Arthropoda</taxon>
        <taxon>Hexapoda</taxon>
        <taxon>Insecta</taxon>
        <taxon>Pterygota</taxon>
        <taxon>Neoptera</taxon>
        <taxon>Endopterygota</taxon>
        <taxon>Coleoptera</taxon>
        <taxon>Polyphaga</taxon>
        <taxon>Elateriformia</taxon>
        <taxon>Elateroidea</taxon>
        <taxon>Elateridae</taxon>
        <taxon>Agrypninae</taxon>
        <taxon>Pyrophorini</taxon>
        <taxon>Ignelater</taxon>
    </lineage>
</organism>
<dbReference type="InterPro" id="IPR039537">
    <property type="entry name" value="Retrotran_Ty1/copia-like"/>
</dbReference>
<dbReference type="InterPro" id="IPR025724">
    <property type="entry name" value="GAG-pre-integrase_dom"/>
</dbReference>
<reference evidence="3" key="1">
    <citation type="submission" date="2019-08" db="EMBL/GenBank/DDBJ databases">
        <title>The genome of the North American firefly Photinus pyralis.</title>
        <authorList>
            <consortium name="Photinus pyralis genome working group"/>
            <person name="Fallon T.R."/>
            <person name="Sander Lower S.E."/>
            <person name="Weng J.-K."/>
        </authorList>
    </citation>
    <scope>NUCLEOTIDE SEQUENCE</scope>
    <source>
        <strain evidence="3">TRF0915ILg1</strain>
        <tissue evidence="3">Whole body</tissue>
    </source>
</reference>
<keyword evidence="1" id="KW-0378">Hydrolase</keyword>
<keyword evidence="4" id="KW-1185">Reference proteome</keyword>
<dbReference type="AlphaFoldDB" id="A0A8K0GD27"/>
<keyword evidence="1" id="KW-0645">Protease</keyword>
<dbReference type="GO" id="GO:0008233">
    <property type="term" value="F:peptidase activity"/>
    <property type="evidence" value="ECO:0007669"/>
    <property type="project" value="UniProtKB-KW"/>
</dbReference>
<dbReference type="PANTHER" id="PTHR42648">
    <property type="entry name" value="TRANSPOSASE, PUTATIVE-RELATED"/>
    <property type="match status" value="1"/>
</dbReference>
<dbReference type="Gene3D" id="3.30.420.10">
    <property type="entry name" value="Ribonuclease H-like superfamily/Ribonuclease H"/>
    <property type="match status" value="1"/>
</dbReference>
<accession>A0A8K0GD27</accession>
<evidence type="ECO:0000313" key="4">
    <source>
        <dbReference type="Proteomes" id="UP000801492"/>
    </source>
</evidence>
<dbReference type="EMBL" id="VTPC01006215">
    <property type="protein sequence ID" value="KAF2895139.1"/>
    <property type="molecule type" value="Genomic_DNA"/>
</dbReference>
<dbReference type="SUPFAM" id="SSF53098">
    <property type="entry name" value="Ribonuclease H-like"/>
    <property type="match status" value="1"/>
</dbReference>
<dbReference type="OrthoDB" id="7696201at2759"/>